<comment type="catalytic activity">
    <reaction evidence="9">
        <text>a 5,6-dihydrouridine in tRNA + NADP(+) = a uridine in tRNA + NADPH + H(+)</text>
        <dbReference type="Rhea" id="RHEA:23624"/>
        <dbReference type="Rhea" id="RHEA-COMP:13339"/>
        <dbReference type="Rhea" id="RHEA-COMP:13887"/>
        <dbReference type="ChEBI" id="CHEBI:15378"/>
        <dbReference type="ChEBI" id="CHEBI:57783"/>
        <dbReference type="ChEBI" id="CHEBI:58349"/>
        <dbReference type="ChEBI" id="CHEBI:65315"/>
        <dbReference type="ChEBI" id="CHEBI:74443"/>
    </reaction>
</comment>
<comment type="caution">
    <text evidence="15">The sequence shown here is derived from an EMBL/GenBank/DDBJ whole genome shotgun (WGS) entry which is preliminary data.</text>
</comment>
<dbReference type="EC" id="1.3.1.-" evidence="11"/>
<dbReference type="InterPro" id="IPR035587">
    <property type="entry name" value="DUS-like_FMN-bd"/>
</dbReference>
<gene>
    <name evidence="15" type="ORF">HNQ39_004203</name>
</gene>
<evidence type="ECO:0000256" key="1">
    <source>
        <dbReference type="ARBA" id="ARBA00002790"/>
    </source>
</evidence>
<evidence type="ECO:0000256" key="5">
    <source>
        <dbReference type="ARBA" id="ARBA00022694"/>
    </source>
</evidence>
<evidence type="ECO:0000313" key="15">
    <source>
        <dbReference type="EMBL" id="MBB6052382.1"/>
    </source>
</evidence>
<evidence type="ECO:0000256" key="8">
    <source>
        <dbReference type="ARBA" id="ARBA00023002"/>
    </source>
</evidence>
<keyword evidence="13" id="KW-0547">Nucleotide-binding</keyword>
<evidence type="ECO:0000256" key="3">
    <source>
        <dbReference type="ARBA" id="ARBA00022630"/>
    </source>
</evidence>
<evidence type="ECO:0000256" key="4">
    <source>
        <dbReference type="ARBA" id="ARBA00022643"/>
    </source>
</evidence>
<dbReference type="InterPro" id="IPR013785">
    <property type="entry name" value="Aldolase_TIM"/>
</dbReference>
<comment type="catalytic activity">
    <reaction evidence="10">
        <text>a 5,6-dihydrouridine in tRNA + NAD(+) = a uridine in tRNA + NADH + H(+)</text>
        <dbReference type="Rhea" id="RHEA:54452"/>
        <dbReference type="Rhea" id="RHEA-COMP:13339"/>
        <dbReference type="Rhea" id="RHEA-COMP:13887"/>
        <dbReference type="ChEBI" id="CHEBI:15378"/>
        <dbReference type="ChEBI" id="CHEBI:57540"/>
        <dbReference type="ChEBI" id="CHEBI:57945"/>
        <dbReference type="ChEBI" id="CHEBI:65315"/>
        <dbReference type="ChEBI" id="CHEBI:74443"/>
    </reaction>
</comment>
<dbReference type="EMBL" id="JACHGW010000004">
    <property type="protein sequence ID" value="MBB6052382.1"/>
    <property type="molecule type" value="Genomic_DNA"/>
</dbReference>
<dbReference type="InterPro" id="IPR001269">
    <property type="entry name" value="DUS_fam"/>
</dbReference>
<keyword evidence="6" id="KW-0521">NADP</keyword>
<keyword evidence="3 11" id="KW-0285">Flavoprotein</keyword>
<feature type="binding site" evidence="13">
    <location>
        <position position="141"/>
    </location>
    <ligand>
        <name>FMN</name>
        <dbReference type="ChEBI" id="CHEBI:58210"/>
    </ligand>
</feature>
<feature type="active site" description="Proton donor" evidence="12">
    <location>
        <position position="101"/>
    </location>
</feature>
<sequence>MRIDTIDIVPNVILAPMAGITAHPFRVICKQLGGVGLVVTELISSMAIHYKNEKTFGMFDWSADEYPSFCQLFGADPQVMAEAARIVCDAGADGVDINMGCWVPKVAKTGAGAALLKDICQAEAVVDAVVKAVPHKPVTVKVRAGFDQPHITAIKFAKSAAQLGAKSIAVHARFASQGFSGTADWSIIARVKDEVGDLIPVVGNGDIETPEDAARMVRETGCDGVMVGRAALGNPWLLKQIADYLATGTYGPGPSIEERFAIARQHARLQCAQQGENIGVRELRGLLPHYFKGIPGATRLRGVITSGETRTLAQVEATLDQAMEWHETLGDKESEIVAP</sequence>
<dbReference type="PANTHER" id="PTHR45846:SF1">
    <property type="entry name" value="TRNA-DIHYDROURIDINE(47) SYNTHASE [NAD(P)(+)]-LIKE"/>
    <property type="match status" value="1"/>
</dbReference>
<dbReference type="SUPFAM" id="SSF51395">
    <property type="entry name" value="FMN-linked oxidoreductases"/>
    <property type="match status" value="1"/>
</dbReference>
<feature type="binding site" evidence="13">
    <location>
        <begin position="16"/>
        <end position="18"/>
    </location>
    <ligand>
        <name>FMN</name>
        <dbReference type="ChEBI" id="CHEBI:58210"/>
    </ligand>
</feature>
<dbReference type="GO" id="GO:0050660">
    <property type="term" value="F:flavin adenine dinucleotide binding"/>
    <property type="evidence" value="ECO:0007669"/>
    <property type="project" value="InterPro"/>
</dbReference>
<dbReference type="Pfam" id="PF01207">
    <property type="entry name" value="Dus"/>
    <property type="match status" value="1"/>
</dbReference>
<keyword evidence="7" id="KW-0694">RNA-binding</keyword>
<keyword evidence="4 11" id="KW-0288">FMN</keyword>
<dbReference type="Gene3D" id="1.10.1200.80">
    <property type="entry name" value="Putative flavin oxidoreducatase, domain 2"/>
    <property type="match status" value="1"/>
</dbReference>
<dbReference type="GO" id="GO:0000049">
    <property type="term" value="F:tRNA binding"/>
    <property type="evidence" value="ECO:0007669"/>
    <property type="project" value="UniProtKB-KW"/>
</dbReference>
<dbReference type="AlphaFoldDB" id="A0A7W9W989"/>
<evidence type="ECO:0000313" key="16">
    <source>
        <dbReference type="Proteomes" id="UP000520814"/>
    </source>
</evidence>
<keyword evidence="2" id="KW-0820">tRNA-binding</keyword>
<name>A0A7W9W989_ARMRO</name>
<dbReference type="InterPro" id="IPR004652">
    <property type="entry name" value="DusB-like"/>
</dbReference>
<evidence type="ECO:0000256" key="11">
    <source>
        <dbReference type="PIRNR" id="PIRNR006621"/>
    </source>
</evidence>
<feature type="binding site" evidence="13">
    <location>
        <begin position="228"/>
        <end position="229"/>
    </location>
    <ligand>
        <name>FMN</name>
        <dbReference type="ChEBI" id="CHEBI:58210"/>
    </ligand>
</feature>
<dbReference type="GO" id="GO:0017150">
    <property type="term" value="F:tRNA dihydrouridine synthase activity"/>
    <property type="evidence" value="ECO:0007669"/>
    <property type="project" value="InterPro"/>
</dbReference>
<dbReference type="InterPro" id="IPR024036">
    <property type="entry name" value="tRNA-dHydroUridine_Synthase_C"/>
</dbReference>
<proteinExistence type="inferred from homology"/>
<dbReference type="CDD" id="cd02801">
    <property type="entry name" value="DUS_like_FMN"/>
    <property type="match status" value="1"/>
</dbReference>
<dbReference type="Gene3D" id="3.20.20.70">
    <property type="entry name" value="Aldolase class I"/>
    <property type="match status" value="1"/>
</dbReference>
<comment type="function">
    <text evidence="1 11">Catalyzes the synthesis of 5,6-dihydrouridine (D), a modified base found in the D-loop of most tRNAs, via the reduction of the C5-C6 double bond in target uridines.</text>
</comment>
<dbReference type="PANTHER" id="PTHR45846">
    <property type="entry name" value="TRNA-DIHYDROURIDINE(47) SYNTHASE [NAD(P)(+)]-LIKE"/>
    <property type="match status" value="1"/>
</dbReference>
<evidence type="ECO:0000259" key="14">
    <source>
        <dbReference type="Pfam" id="PF01207"/>
    </source>
</evidence>
<evidence type="ECO:0000256" key="2">
    <source>
        <dbReference type="ARBA" id="ARBA00022555"/>
    </source>
</evidence>
<evidence type="ECO:0000256" key="9">
    <source>
        <dbReference type="ARBA" id="ARBA00048205"/>
    </source>
</evidence>
<dbReference type="NCBIfam" id="TIGR00737">
    <property type="entry name" value="nifR3_yhdG"/>
    <property type="match status" value="1"/>
</dbReference>
<protein>
    <recommendedName>
        <fullName evidence="11">tRNA-dihydrouridine synthase</fullName>
        <ecNumber evidence="11">1.3.1.-</ecNumber>
    </recommendedName>
</protein>
<keyword evidence="8 11" id="KW-0560">Oxidoreductase</keyword>
<comment type="similarity">
    <text evidence="11">Belongs to the dus family.</text>
</comment>
<dbReference type="PIRSF" id="PIRSF006621">
    <property type="entry name" value="Dus"/>
    <property type="match status" value="1"/>
</dbReference>
<feature type="binding site" evidence="13">
    <location>
        <position position="171"/>
    </location>
    <ligand>
        <name>FMN</name>
        <dbReference type="ChEBI" id="CHEBI:58210"/>
    </ligand>
</feature>
<evidence type="ECO:0000256" key="6">
    <source>
        <dbReference type="ARBA" id="ARBA00022857"/>
    </source>
</evidence>
<dbReference type="RefSeq" id="WP_184201325.1">
    <property type="nucleotide sequence ID" value="NZ_JACHGW010000004.1"/>
</dbReference>
<evidence type="ECO:0000256" key="12">
    <source>
        <dbReference type="PIRSR" id="PIRSR006621-1"/>
    </source>
</evidence>
<keyword evidence="5 11" id="KW-0819">tRNA processing</keyword>
<evidence type="ECO:0000256" key="7">
    <source>
        <dbReference type="ARBA" id="ARBA00022884"/>
    </source>
</evidence>
<evidence type="ECO:0000256" key="13">
    <source>
        <dbReference type="PIRSR" id="PIRSR006621-2"/>
    </source>
</evidence>
<dbReference type="Proteomes" id="UP000520814">
    <property type="component" value="Unassembled WGS sequence"/>
</dbReference>
<keyword evidence="16" id="KW-1185">Reference proteome</keyword>
<organism evidence="15 16">
    <name type="scientific">Armatimonas rosea</name>
    <dbReference type="NCBI Taxonomy" id="685828"/>
    <lineage>
        <taxon>Bacteria</taxon>
        <taxon>Bacillati</taxon>
        <taxon>Armatimonadota</taxon>
        <taxon>Armatimonadia</taxon>
        <taxon>Armatimonadales</taxon>
        <taxon>Armatimonadaceae</taxon>
        <taxon>Armatimonas</taxon>
    </lineage>
</organism>
<evidence type="ECO:0000256" key="10">
    <source>
        <dbReference type="ARBA" id="ARBA00048802"/>
    </source>
</evidence>
<feature type="domain" description="DUS-like FMN-binding" evidence="14">
    <location>
        <begin position="13"/>
        <end position="319"/>
    </location>
</feature>
<comment type="cofactor">
    <cofactor evidence="11 13">
        <name>FMN</name>
        <dbReference type="ChEBI" id="CHEBI:58210"/>
    </cofactor>
</comment>
<feature type="binding site" evidence="13">
    <location>
        <position position="71"/>
    </location>
    <ligand>
        <name>FMN</name>
        <dbReference type="ChEBI" id="CHEBI:58210"/>
    </ligand>
</feature>
<reference evidence="15 16" key="1">
    <citation type="submission" date="2020-08" db="EMBL/GenBank/DDBJ databases">
        <title>Genomic Encyclopedia of Type Strains, Phase IV (KMG-IV): sequencing the most valuable type-strain genomes for metagenomic binning, comparative biology and taxonomic classification.</title>
        <authorList>
            <person name="Goeker M."/>
        </authorList>
    </citation>
    <scope>NUCLEOTIDE SEQUENCE [LARGE SCALE GENOMIC DNA]</scope>
    <source>
        <strain evidence="15 16">DSM 23562</strain>
    </source>
</reference>
<accession>A0A7W9W989</accession>